<name>H9EDD0_9CAUD</name>
<reference evidence="2 3" key="1">
    <citation type="journal article" date="2012" name="Genome Biol. Evol.">
        <title>Population Genomics and Phylogeography of an Australian Dairy Factory Derived Lytic Bacteriophage.</title>
        <authorList>
            <person name="Castro-Nallar E."/>
            <person name="Chen H."/>
            <person name="Gladman S."/>
            <person name="Moore S.C."/>
            <person name="Seemann T."/>
            <person name="Powell I.B."/>
            <person name="Hillier A."/>
            <person name="Crandall K.A."/>
            <person name="Chandry P.S."/>
        </authorList>
    </citation>
    <scope>NUCLEOTIDE SEQUENCE [LARGE SCALE GENOMIC DNA]</scope>
</reference>
<dbReference type="Gene3D" id="2.60.40.3350">
    <property type="match status" value="1"/>
</dbReference>
<dbReference type="Proteomes" id="UP000007892">
    <property type="component" value="Segment"/>
</dbReference>
<gene>
    <name evidence="2" type="ORF">LLAPH_281_0013</name>
</gene>
<dbReference type="Pfam" id="PF10651">
    <property type="entry name" value="BppU_N"/>
    <property type="match status" value="1"/>
</dbReference>
<evidence type="ECO:0000313" key="2">
    <source>
        <dbReference type="EMBL" id="AFE86864.1"/>
    </source>
</evidence>
<evidence type="ECO:0000259" key="1">
    <source>
        <dbReference type="Pfam" id="PF10651"/>
    </source>
</evidence>
<dbReference type="GeneID" id="12217930"/>
<dbReference type="RefSeq" id="YP_006201944.1">
    <property type="nucleotide sequence ID" value="NC_017702.1"/>
</dbReference>
<accession>H9EDD0</accession>
<keyword evidence="3" id="KW-1185">Reference proteome</keyword>
<evidence type="ECO:0000313" key="3">
    <source>
        <dbReference type="Proteomes" id="UP000007892"/>
    </source>
</evidence>
<proteinExistence type="predicted"/>
<protein>
    <submittedName>
        <fullName evidence="2">Neck passage structure protein</fullName>
    </submittedName>
</protein>
<feature type="domain" description="BppU N-terminal" evidence="1">
    <location>
        <begin position="10"/>
        <end position="147"/>
    </location>
</feature>
<organism evidence="2 3">
    <name type="scientific">Lactococcus phage ASCC281</name>
    <dbReference type="NCBI Taxonomy" id="2892349"/>
    <lineage>
        <taxon>Viruses</taxon>
        <taxon>Duplodnaviria</taxon>
        <taxon>Heunggongvirae</taxon>
        <taxon>Uroviricota</taxon>
        <taxon>Caudoviricetes</taxon>
        <taxon>Skunavirus</taxon>
        <taxon>Skunavirus ASCC281</taxon>
    </lineage>
</organism>
<dbReference type="InterPro" id="IPR018913">
    <property type="entry name" value="BppU_N"/>
</dbReference>
<dbReference type="EMBL" id="JQ740789">
    <property type="protein sequence ID" value="AFE86864.1"/>
    <property type="molecule type" value="Genomic_DNA"/>
</dbReference>
<sequence length="888" mass="96673">MSLDNFKNRTIIWDTVNKDFPQPIQIMQGDVNARTLSVKIIDNGGEIDLTGHSLKLTYQYTNSSNSGFVMIPPENLTKGEFILVIPTEMTETGVIEANLILLNEDKEQVIVSKNLTFISDNSTVSDLAQEVNNNIDDFTKLLLENMPQVMRSELNDLHIKTDSNTSNIERKANLADVTNLRNTVNSQGIEISTLENKVSALSSGVPKEVSLVSSMTDKTKNYVYTGTEPGYTPGNWYYWNGTIWAPGGTYQATAIDLDVDGIRIFTPSKTTGAINPFNGTITTTEGVVYYTVDVSNGAEKLTFYSESFGSNYGYAFYNGSGAFIPGTGQLEKFEGYQTIDVPVSATTFRVTSRLETNQNVTLFKANSSVQKNAKNINDNFVKSYGNKKLLKSKDYQHAPLLISSTTGRWVKVNNSSAVLIPISDVGKAVKIMSNALNSSSYTFLKTATGNSGDLADFATSYKGIKKLSVGEYATLQVPSDAGFLYVTNSFDDGSIHDVYPKVTPMLDTIVTVAASNSSALDKSRADYVATGANDQDVINQAITSLVYGGTIKLFDGDYNIDAFGDTKTAIYFPNNGYARTINFEGSTENKSFLSENGVTIHVTKTAFDSLPTTGDYNVFAGDGTTLPIGVWQGFANNVNFKNFYLKLYTSQRQMVGINGQNFGSMYIEQVGVYSESYFTDRFNRYKPVTPDINSIGIISVGGANDEMARIGMDTVNVGGLGTGIIIARAEHLIVKNSTVSRSVIGYKFSGNADKPLTLINNADEGNTHLPVFAGTGLITSIDFSIERLDPGVFPNDPSGDTNPFAKELTPGGWKGTFDFNIQGSGAGINHFWQSGSGRNIKTKKISSAISGTVNPSNPEYLQEFFRTDLNKKLTFNGNSWVDSIGNIV</sequence>
<dbReference type="OrthoDB" id="622at10239"/>